<comment type="caution">
    <text evidence="3">The sequence shown here is derived from an EMBL/GenBank/DDBJ whole genome shotgun (WGS) entry which is preliminary data.</text>
</comment>
<organism evidence="3">
    <name type="scientific">Heliothis virescens</name>
    <name type="common">Tobacco budworm moth</name>
    <dbReference type="NCBI Taxonomy" id="7102"/>
    <lineage>
        <taxon>Eukaryota</taxon>
        <taxon>Metazoa</taxon>
        <taxon>Ecdysozoa</taxon>
        <taxon>Arthropoda</taxon>
        <taxon>Hexapoda</taxon>
        <taxon>Insecta</taxon>
        <taxon>Pterygota</taxon>
        <taxon>Neoptera</taxon>
        <taxon>Endopterygota</taxon>
        <taxon>Lepidoptera</taxon>
        <taxon>Glossata</taxon>
        <taxon>Ditrysia</taxon>
        <taxon>Noctuoidea</taxon>
        <taxon>Noctuidae</taxon>
        <taxon>Heliothinae</taxon>
        <taxon>Heliothis</taxon>
    </lineage>
</organism>
<accession>A0A2A4JBH8</accession>
<feature type="chain" id="PRO_5013285963" evidence="2">
    <location>
        <begin position="20"/>
        <end position="349"/>
    </location>
</feature>
<feature type="signal peptide" evidence="2">
    <location>
        <begin position="1"/>
        <end position="19"/>
    </location>
</feature>
<evidence type="ECO:0000313" key="3">
    <source>
        <dbReference type="EMBL" id="PCG69457.1"/>
    </source>
</evidence>
<feature type="compositionally biased region" description="Low complexity" evidence="1">
    <location>
        <begin position="27"/>
        <end position="46"/>
    </location>
</feature>
<keyword evidence="2" id="KW-0732">Signal</keyword>
<dbReference type="EMBL" id="NWSH01002004">
    <property type="protein sequence ID" value="PCG69457.1"/>
    <property type="molecule type" value="Genomic_DNA"/>
</dbReference>
<feature type="region of interest" description="Disordered" evidence="1">
    <location>
        <begin position="24"/>
        <end position="49"/>
    </location>
</feature>
<proteinExistence type="predicted"/>
<evidence type="ECO:0000256" key="1">
    <source>
        <dbReference type="SAM" id="MobiDB-lite"/>
    </source>
</evidence>
<gene>
    <name evidence="3" type="ORF">B5V51_4109</name>
</gene>
<reference evidence="3" key="1">
    <citation type="submission" date="2017-09" db="EMBL/GenBank/DDBJ databases">
        <title>Contemporary evolution of a Lepidopteran species, Heliothis virescens, in response to modern agricultural practices.</title>
        <authorList>
            <person name="Fritz M.L."/>
            <person name="Deyonke A.M."/>
            <person name="Papanicolaou A."/>
            <person name="Micinski S."/>
            <person name="Westbrook J."/>
            <person name="Gould F."/>
        </authorList>
    </citation>
    <scope>NUCLEOTIDE SEQUENCE [LARGE SCALE GENOMIC DNA]</scope>
    <source>
        <strain evidence="3">HvINT-</strain>
        <tissue evidence="3">Whole body</tissue>
    </source>
</reference>
<dbReference type="AlphaFoldDB" id="A0A2A4JBH8"/>
<name>A0A2A4JBH8_HELVI</name>
<sequence>MIVSVKLFIFCVALHAVTTQTLDDSISEPAPVTTEESTPSSPPSTTKSKWQKILPALQTMKSTSKIKKERLLNVAKIIKFLLSDEIENPNNDTTKIFEEIKEIKEPEPETGDIYPNSVIIDYESIVDDRLKSIKEVIEDKSYITDKVTAENKTETVQDTPAPKNKTADFSKILSKISTALAKLKEQKNPTETENSNLSEIPTMMVPIFRPKNGCKNDFNPTLFENSQLGNSASSLTGMNPMPSMSMFNIPCQRASDILEETANYPLPKEFFYDNQAANLRSLAKNTKLNLDNLPFENVVPNSVTCVDSDDSIAVLFKPKTISLMQVYGNLLKKLTVTVLVPYYVSKLAF</sequence>
<evidence type="ECO:0000256" key="2">
    <source>
        <dbReference type="SAM" id="SignalP"/>
    </source>
</evidence>
<protein>
    <submittedName>
        <fullName evidence="3">Uncharacterized protein</fullName>
    </submittedName>
</protein>